<dbReference type="AlphaFoldDB" id="A0A8J3EVB2"/>
<reference evidence="1" key="3">
    <citation type="submission" date="2020-09" db="EMBL/GenBank/DDBJ databases">
        <authorList>
            <person name="Sun Q."/>
            <person name="Zhou Y."/>
        </authorList>
    </citation>
    <scope>NUCLEOTIDE SEQUENCE</scope>
    <source>
        <strain evidence="1">CGMCC 1.14984</strain>
    </source>
</reference>
<evidence type="ECO:0000313" key="2">
    <source>
        <dbReference type="EMBL" id="NHK29201.1"/>
    </source>
</evidence>
<organism evidence="1 3">
    <name type="scientific">Aquisalinus luteolus</name>
    <dbReference type="NCBI Taxonomy" id="1566827"/>
    <lineage>
        <taxon>Bacteria</taxon>
        <taxon>Pseudomonadati</taxon>
        <taxon>Pseudomonadota</taxon>
        <taxon>Alphaproteobacteria</taxon>
        <taxon>Parvularculales</taxon>
        <taxon>Parvularculaceae</taxon>
        <taxon>Aquisalinus</taxon>
    </lineage>
</organism>
<accession>A0A8J3EVB2</accession>
<dbReference type="EMBL" id="BMGZ01000003">
    <property type="protein sequence ID" value="GGH99993.1"/>
    <property type="molecule type" value="Genomic_DNA"/>
</dbReference>
<reference evidence="2 4" key="2">
    <citation type="submission" date="2020-02" db="EMBL/GenBank/DDBJ databases">
        <title>Genome sequence of Parvularcula flava strain NH6-79.</title>
        <authorList>
            <person name="Abdul Karim M.H."/>
            <person name="Lam M.Q."/>
            <person name="Chen S.J."/>
            <person name="Yahya A."/>
            <person name="Shahir S."/>
            <person name="Shamsir M.S."/>
            <person name="Chong C.S."/>
        </authorList>
    </citation>
    <scope>NUCLEOTIDE SEQUENCE [LARGE SCALE GENOMIC DNA]</scope>
    <source>
        <strain evidence="2 4">NH6-79</strain>
    </source>
</reference>
<name>A0A8J3EVB2_9PROT</name>
<dbReference type="RefSeq" id="WP_155141988.1">
    <property type="nucleotide sequence ID" value="NZ_BMGZ01000003.1"/>
</dbReference>
<dbReference type="Proteomes" id="UP000818603">
    <property type="component" value="Unassembled WGS sequence"/>
</dbReference>
<protein>
    <submittedName>
        <fullName evidence="1">Uncharacterized protein</fullName>
    </submittedName>
</protein>
<reference evidence="1" key="1">
    <citation type="journal article" date="2014" name="Int. J. Syst. Evol. Microbiol.">
        <title>Complete genome sequence of Corynebacterium casei LMG S-19264T (=DSM 44701T), isolated from a smear-ripened cheese.</title>
        <authorList>
            <consortium name="US DOE Joint Genome Institute (JGI-PGF)"/>
            <person name="Walter F."/>
            <person name="Albersmeier A."/>
            <person name="Kalinowski J."/>
            <person name="Ruckert C."/>
        </authorList>
    </citation>
    <scope>NUCLEOTIDE SEQUENCE</scope>
    <source>
        <strain evidence="1">CGMCC 1.14984</strain>
    </source>
</reference>
<comment type="caution">
    <text evidence="1">The sequence shown here is derived from an EMBL/GenBank/DDBJ whole genome shotgun (WGS) entry which is preliminary data.</text>
</comment>
<sequence length="225" mass="24963">MTTYDFPSGIPILRQGFCDTTTNDDVFKATRGGGLPVTRRGPVLWKQEFSVITWGAKERAMKAFLANMDGMVNTCRAPDFFYSAEEATISPQPELIPFFDELFFITDFEDGSPLAILMLGDHDRGETTIAVNANQSRVKLLTGHRVQIGNGLHYLTSDAELDADGTGDLEIYPPLRKDTTSGAAIIASAAKGLWKIKEVSRPQFVSRGYYRRDFSLVEDIRAVRA</sequence>
<dbReference type="Proteomes" id="UP000621856">
    <property type="component" value="Unassembled WGS sequence"/>
</dbReference>
<gene>
    <name evidence="2" type="ORF">FF098_014870</name>
    <name evidence="1" type="ORF">GCM10011355_27240</name>
</gene>
<proteinExistence type="predicted"/>
<evidence type="ECO:0000313" key="4">
    <source>
        <dbReference type="Proteomes" id="UP000818603"/>
    </source>
</evidence>
<evidence type="ECO:0000313" key="1">
    <source>
        <dbReference type="EMBL" id="GGH99993.1"/>
    </source>
</evidence>
<evidence type="ECO:0000313" key="3">
    <source>
        <dbReference type="Proteomes" id="UP000621856"/>
    </source>
</evidence>
<dbReference type="EMBL" id="VCJR02000003">
    <property type="protein sequence ID" value="NHK29201.1"/>
    <property type="molecule type" value="Genomic_DNA"/>
</dbReference>
<keyword evidence="4" id="KW-1185">Reference proteome</keyword>